<reference evidence="9 10" key="1">
    <citation type="journal article" date="2019" name="Int. J. Syst. Evol. Microbiol.">
        <title>The Global Catalogue of Microorganisms (GCM) 10K type strain sequencing project: providing services to taxonomists for standard genome sequencing and annotation.</title>
        <authorList>
            <consortium name="The Broad Institute Genomics Platform"/>
            <consortium name="The Broad Institute Genome Sequencing Center for Infectious Disease"/>
            <person name="Wu L."/>
            <person name="Ma J."/>
        </authorList>
    </citation>
    <scope>NUCLEOTIDE SEQUENCE [LARGE SCALE GENOMIC DNA]</scope>
    <source>
        <strain evidence="9 10">JCM 15749</strain>
    </source>
</reference>
<evidence type="ECO:0000256" key="6">
    <source>
        <dbReference type="ARBA" id="ARBA00022833"/>
    </source>
</evidence>
<evidence type="ECO:0000256" key="4">
    <source>
        <dbReference type="ARBA" id="ARBA00022723"/>
    </source>
</evidence>
<proteinExistence type="inferred from homology"/>
<feature type="domain" description="Peptidase M20 dimerisation" evidence="8">
    <location>
        <begin position="200"/>
        <end position="307"/>
    </location>
</feature>
<evidence type="ECO:0000313" key="10">
    <source>
        <dbReference type="Proteomes" id="UP001501480"/>
    </source>
</evidence>
<name>A0ABN2VWC8_9ACTN</name>
<comment type="cofactor">
    <cofactor evidence="1">
        <name>Co(2+)</name>
        <dbReference type="ChEBI" id="CHEBI:48828"/>
    </cofactor>
</comment>
<dbReference type="InterPro" id="IPR011650">
    <property type="entry name" value="Peptidase_M20_dimer"/>
</dbReference>
<keyword evidence="7" id="KW-0170">Cobalt</keyword>
<evidence type="ECO:0000259" key="8">
    <source>
        <dbReference type="Pfam" id="PF07687"/>
    </source>
</evidence>
<dbReference type="SUPFAM" id="SSF55031">
    <property type="entry name" value="Bacterial exopeptidase dimerisation domain"/>
    <property type="match status" value="1"/>
</dbReference>
<sequence>MDIDVDLIRRDLAQLVSYDSVGGSQAEAGVQRWAAATLQGLGLDVDLWPLDLETLRADPEYPGEEVDREEAWGCVGTWRPGGGAGPWAAEESATPALILNGHLDVVPSGEPEWWTGHDPFFLHEADGRWYGRGVCDMKGGVVAILAAVRAVGEQLTRPFAVHTVIGEEDGGIGTFATLRRGHTGEACLIAEPTDGRIVAANAGSLTFRLEIRGRSTHGSMAGRGLSALDLFERVHAALRALDERRNVSPPAPFGPRPWPISVGIVRAGDWASTVPDLLVAEGRYGVMPGESFDEATAIFERALAEIDESWLREHPVEVSWPGGRFAAGALPTGHAFGEQVAEAVMSTGADRPELVGAPYGSDLRQYAAMGIPTLQFGPGHIEQAHAVDEYVPIDEVVASARAYAALLLDRCG</sequence>
<dbReference type="RefSeq" id="WP_344325024.1">
    <property type="nucleotide sequence ID" value="NZ_BAAAPY010000002.1"/>
</dbReference>
<keyword evidence="10" id="KW-1185">Reference proteome</keyword>
<dbReference type="SUPFAM" id="SSF53187">
    <property type="entry name" value="Zn-dependent exopeptidases"/>
    <property type="match status" value="1"/>
</dbReference>
<evidence type="ECO:0000313" key="9">
    <source>
        <dbReference type="EMBL" id="GAA2073082.1"/>
    </source>
</evidence>
<dbReference type="NCBIfam" id="TIGR01910">
    <property type="entry name" value="DapE-ArgE"/>
    <property type="match status" value="1"/>
</dbReference>
<keyword evidence="4" id="KW-0479">Metal-binding</keyword>
<dbReference type="InterPro" id="IPR036264">
    <property type="entry name" value="Bact_exopeptidase_dim_dom"/>
</dbReference>
<dbReference type="Gene3D" id="3.40.630.10">
    <property type="entry name" value="Zn peptidases"/>
    <property type="match status" value="1"/>
</dbReference>
<evidence type="ECO:0000256" key="7">
    <source>
        <dbReference type="ARBA" id="ARBA00023285"/>
    </source>
</evidence>
<dbReference type="Pfam" id="PF07687">
    <property type="entry name" value="M20_dimer"/>
    <property type="match status" value="1"/>
</dbReference>
<evidence type="ECO:0000256" key="1">
    <source>
        <dbReference type="ARBA" id="ARBA00001941"/>
    </source>
</evidence>
<evidence type="ECO:0000256" key="5">
    <source>
        <dbReference type="ARBA" id="ARBA00022801"/>
    </source>
</evidence>
<dbReference type="Proteomes" id="UP001501480">
    <property type="component" value="Unassembled WGS sequence"/>
</dbReference>
<dbReference type="EMBL" id="BAAAPY010000002">
    <property type="protein sequence ID" value="GAA2073082.1"/>
    <property type="molecule type" value="Genomic_DNA"/>
</dbReference>
<accession>A0ABN2VWC8</accession>
<protein>
    <submittedName>
        <fullName evidence="9">ArgE/DapE family deacylase</fullName>
    </submittedName>
</protein>
<organism evidence="9 10">
    <name type="scientific">Aeromicrobium halocynthiae</name>
    <dbReference type="NCBI Taxonomy" id="560557"/>
    <lineage>
        <taxon>Bacteria</taxon>
        <taxon>Bacillati</taxon>
        <taxon>Actinomycetota</taxon>
        <taxon>Actinomycetes</taxon>
        <taxon>Propionibacteriales</taxon>
        <taxon>Nocardioidaceae</taxon>
        <taxon>Aeromicrobium</taxon>
    </lineage>
</organism>
<keyword evidence="6" id="KW-0862">Zinc</keyword>
<dbReference type="Pfam" id="PF01546">
    <property type="entry name" value="Peptidase_M20"/>
    <property type="match status" value="1"/>
</dbReference>
<keyword evidence="5" id="KW-0378">Hydrolase</keyword>
<dbReference type="PANTHER" id="PTHR43808">
    <property type="entry name" value="ACETYLORNITHINE DEACETYLASE"/>
    <property type="match status" value="1"/>
</dbReference>
<gene>
    <name evidence="9" type="ORF">GCM10009821_09140</name>
</gene>
<dbReference type="PANTHER" id="PTHR43808:SF25">
    <property type="entry name" value="PEPTIDASE M20 DIMERISATION DOMAIN-CONTAINING PROTEIN"/>
    <property type="match status" value="1"/>
</dbReference>
<dbReference type="Gene3D" id="3.30.70.360">
    <property type="match status" value="1"/>
</dbReference>
<dbReference type="InterPro" id="IPR010182">
    <property type="entry name" value="ArgE/DapE"/>
</dbReference>
<evidence type="ECO:0000256" key="2">
    <source>
        <dbReference type="ARBA" id="ARBA00001947"/>
    </source>
</evidence>
<evidence type="ECO:0000256" key="3">
    <source>
        <dbReference type="ARBA" id="ARBA00006247"/>
    </source>
</evidence>
<dbReference type="InterPro" id="IPR050072">
    <property type="entry name" value="Peptidase_M20A"/>
</dbReference>
<comment type="cofactor">
    <cofactor evidence="2">
        <name>Zn(2+)</name>
        <dbReference type="ChEBI" id="CHEBI:29105"/>
    </cofactor>
</comment>
<comment type="similarity">
    <text evidence="3">Belongs to the peptidase M20A family.</text>
</comment>
<comment type="caution">
    <text evidence="9">The sequence shown here is derived from an EMBL/GenBank/DDBJ whole genome shotgun (WGS) entry which is preliminary data.</text>
</comment>
<dbReference type="InterPro" id="IPR002933">
    <property type="entry name" value="Peptidase_M20"/>
</dbReference>